<comment type="caution">
    <text evidence="1">The sequence shown here is derived from an EMBL/GenBank/DDBJ whole genome shotgun (WGS) entry which is preliminary data.</text>
</comment>
<proteinExistence type="predicted"/>
<organism evidence="1 2">
    <name type="scientific">Sphaerotilus uruguayifluvii</name>
    <dbReference type="NCBI Taxonomy" id="2735897"/>
    <lineage>
        <taxon>Bacteria</taxon>
        <taxon>Pseudomonadati</taxon>
        <taxon>Pseudomonadota</taxon>
        <taxon>Betaproteobacteria</taxon>
        <taxon>Burkholderiales</taxon>
        <taxon>Sphaerotilaceae</taxon>
        <taxon>Sphaerotilus</taxon>
    </lineage>
</organism>
<protein>
    <submittedName>
        <fullName evidence="1">Uncharacterized protein</fullName>
    </submittedName>
</protein>
<accession>A0ABX2G796</accession>
<evidence type="ECO:0000313" key="2">
    <source>
        <dbReference type="Proteomes" id="UP001516061"/>
    </source>
</evidence>
<evidence type="ECO:0000313" key="1">
    <source>
        <dbReference type="EMBL" id="NRT57260.1"/>
    </source>
</evidence>
<gene>
    <name evidence="1" type="ORF">HNQ01_003015</name>
</gene>
<dbReference type="EMBL" id="JABSNM010000014">
    <property type="protein sequence ID" value="NRT57260.1"/>
    <property type="molecule type" value="Genomic_DNA"/>
</dbReference>
<sequence length="71" mass="7554">MSPVPWNRALPPRNAPVCALLGGTGLARVPARRPVTLPALLRPRPCTPHASIRMVCEAADPLASERCTTVC</sequence>
<reference evidence="1 2" key="1">
    <citation type="submission" date="2020-05" db="EMBL/GenBank/DDBJ databases">
        <title>Genomic Encyclopedia of Type Strains, Phase IV (KMG-V): Genome sequencing to study the core and pangenomes of soil and plant-associated prokaryotes.</title>
        <authorList>
            <person name="Whitman W."/>
        </authorList>
    </citation>
    <scope>NUCLEOTIDE SEQUENCE [LARGE SCALE GENOMIC DNA]</scope>
    <source>
        <strain evidence="1 2">C29</strain>
    </source>
</reference>
<keyword evidence="2" id="KW-1185">Reference proteome</keyword>
<dbReference type="Proteomes" id="UP001516061">
    <property type="component" value="Unassembled WGS sequence"/>
</dbReference>
<name>A0ABX2G796_9BURK</name>